<gene>
    <name evidence="1" type="primary">FIS1</name>
    <name evidence="1" type="ORF">K3G42_013826</name>
</gene>
<proteinExistence type="predicted"/>
<dbReference type="Proteomes" id="UP000827872">
    <property type="component" value="Linkage Group LG15"/>
</dbReference>
<reference evidence="1" key="1">
    <citation type="submission" date="2021-08" db="EMBL/GenBank/DDBJ databases">
        <title>The first chromosome-level gecko genome reveals the dynamic sex chromosomes of Neotropical dwarf geckos (Sphaerodactylidae: Sphaerodactylus).</title>
        <authorList>
            <person name="Pinto B.J."/>
            <person name="Keating S.E."/>
            <person name="Gamble T."/>
        </authorList>
    </citation>
    <scope>NUCLEOTIDE SEQUENCE</scope>
    <source>
        <strain evidence="1">TG3544</strain>
    </source>
</reference>
<protein>
    <submittedName>
        <fullName evidence="1">Mitochondrial membrane protein</fullName>
    </submittedName>
</protein>
<accession>A0ACB8EWF4</accession>
<keyword evidence="2" id="KW-1185">Reference proteome</keyword>
<dbReference type="EMBL" id="CM037628">
    <property type="protein sequence ID" value="KAH7997175.1"/>
    <property type="molecule type" value="Genomic_DNA"/>
</dbReference>
<name>A0ACB8EWF4_9SAUR</name>
<evidence type="ECO:0000313" key="2">
    <source>
        <dbReference type="Proteomes" id="UP000827872"/>
    </source>
</evidence>
<comment type="caution">
    <text evidence="1">The sequence shown here is derived from an EMBL/GenBank/DDBJ whole genome shotgun (WGS) entry which is preliminary data.</text>
</comment>
<sequence length="82" mass="9465">MTLPDPSLSFPLQRFEKKYNAEASAGTVSKGTTFEYAWCLIRSKYNNDIKKGIELLEDLLPKGNQEEKRDYVFYLAMRQLPG</sequence>
<organism evidence="1 2">
    <name type="scientific">Sphaerodactylus townsendi</name>
    <dbReference type="NCBI Taxonomy" id="933632"/>
    <lineage>
        <taxon>Eukaryota</taxon>
        <taxon>Metazoa</taxon>
        <taxon>Chordata</taxon>
        <taxon>Craniata</taxon>
        <taxon>Vertebrata</taxon>
        <taxon>Euteleostomi</taxon>
        <taxon>Lepidosauria</taxon>
        <taxon>Squamata</taxon>
        <taxon>Bifurcata</taxon>
        <taxon>Gekkota</taxon>
        <taxon>Sphaerodactylidae</taxon>
        <taxon>Sphaerodactylus</taxon>
    </lineage>
</organism>
<evidence type="ECO:0000313" key="1">
    <source>
        <dbReference type="EMBL" id="KAH7997175.1"/>
    </source>
</evidence>